<name>A0A090TUQ2_9VIBR</name>
<evidence type="ECO:0000313" key="3">
    <source>
        <dbReference type="Proteomes" id="UP000029224"/>
    </source>
</evidence>
<accession>A0A090TUQ2</accession>
<dbReference type="InterPro" id="IPR035919">
    <property type="entry name" value="EAL_sf"/>
</dbReference>
<evidence type="ECO:0000259" key="1">
    <source>
        <dbReference type="PROSITE" id="PS50883"/>
    </source>
</evidence>
<proteinExistence type="predicted"/>
<gene>
    <name evidence="2" type="ORF">JCM19240_4272</name>
</gene>
<dbReference type="Proteomes" id="UP000029224">
    <property type="component" value="Unassembled WGS sequence"/>
</dbReference>
<comment type="caution">
    <text evidence="2">The sequence shown here is derived from an EMBL/GenBank/DDBJ whole genome shotgun (WGS) entry which is preliminary data.</text>
</comment>
<keyword evidence="3" id="KW-1185">Reference proteome</keyword>
<sequence length="44" mass="5192">MAEGVENNEQFEWLKNNSCDVSQGFLHYKPMPLSELKKLLETRH</sequence>
<protein>
    <recommendedName>
        <fullName evidence="1">EAL domain-containing protein</fullName>
    </recommendedName>
</protein>
<dbReference type="AlphaFoldDB" id="A0A090TUQ2"/>
<dbReference type="EMBL" id="BBMT01000005">
    <property type="protein sequence ID" value="GAL34722.1"/>
    <property type="molecule type" value="Genomic_DNA"/>
</dbReference>
<dbReference type="SUPFAM" id="SSF141868">
    <property type="entry name" value="EAL domain-like"/>
    <property type="match status" value="1"/>
</dbReference>
<reference evidence="2 3" key="1">
    <citation type="submission" date="2014-09" db="EMBL/GenBank/DDBJ databases">
        <title>Vibrio maritimus JCM 19240. (C210) whole genome shotgun sequence.</title>
        <authorList>
            <person name="Sawabe T."/>
            <person name="Meirelles P."/>
            <person name="Nakanishi M."/>
            <person name="Sayaka M."/>
            <person name="Hattori M."/>
            <person name="Ohkuma M."/>
        </authorList>
    </citation>
    <scope>NUCLEOTIDE SEQUENCE [LARGE SCALE GENOMIC DNA]</scope>
    <source>
        <strain evidence="2 3">JCM 19240</strain>
    </source>
</reference>
<dbReference type="PROSITE" id="PS50883">
    <property type="entry name" value="EAL"/>
    <property type="match status" value="1"/>
</dbReference>
<dbReference type="Gene3D" id="3.20.20.450">
    <property type="entry name" value="EAL domain"/>
    <property type="match status" value="1"/>
</dbReference>
<evidence type="ECO:0000313" key="2">
    <source>
        <dbReference type="EMBL" id="GAL34722.1"/>
    </source>
</evidence>
<organism evidence="2 3">
    <name type="scientific">Vibrio maritimus</name>
    <dbReference type="NCBI Taxonomy" id="990268"/>
    <lineage>
        <taxon>Bacteria</taxon>
        <taxon>Pseudomonadati</taxon>
        <taxon>Pseudomonadota</taxon>
        <taxon>Gammaproteobacteria</taxon>
        <taxon>Vibrionales</taxon>
        <taxon>Vibrionaceae</taxon>
        <taxon>Vibrio</taxon>
    </lineage>
</organism>
<dbReference type="InterPro" id="IPR001633">
    <property type="entry name" value="EAL_dom"/>
</dbReference>
<feature type="domain" description="EAL" evidence="1">
    <location>
        <begin position="1"/>
        <end position="44"/>
    </location>
</feature>
<reference evidence="2 3" key="2">
    <citation type="submission" date="2014-09" db="EMBL/GenBank/DDBJ databases">
        <authorList>
            <consortium name="NBRP consortium"/>
            <person name="Sawabe T."/>
            <person name="Meirelles P."/>
            <person name="Nakanishi M."/>
            <person name="Sayaka M."/>
            <person name="Hattori M."/>
            <person name="Ohkuma M."/>
        </authorList>
    </citation>
    <scope>NUCLEOTIDE SEQUENCE [LARGE SCALE GENOMIC DNA]</scope>
    <source>
        <strain evidence="2 3">JCM 19240</strain>
    </source>
</reference>